<dbReference type="Proteomes" id="UP001190700">
    <property type="component" value="Unassembled WGS sequence"/>
</dbReference>
<evidence type="ECO:0000313" key="1">
    <source>
        <dbReference type="EMBL" id="KAK3285898.1"/>
    </source>
</evidence>
<reference evidence="1 2" key="1">
    <citation type="journal article" date="2015" name="Genome Biol. Evol.">
        <title>Comparative Genomics of a Bacterivorous Green Alga Reveals Evolutionary Causalities and Consequences of Phago-Mixotrophic Mode of Nutrition.</title>
        <authorList>
            <person name="Burns J.A."/>
            <person name="Paasch A."/>
            <person name="Narechania A."/>
            <person name="Kim E."/>
        </authorList>
    </citation>
    <scope>NUCLEOTIDE SEQUENCE [LARGE SCALE GENOMIC DNA]</scope>
    <source>
        <strain evidence="1 2">PLY_AMNH</strain>
    </source>
</reference>
<proteinExistence type="predicted"/>
<keyword evidence="2" id="KW-1185">Reference proteome</keyword>
<organism evidence="1 2">
    <name type="scientific">Cymbomonas tetramitiformis</name>
    <dbReference type="NCBI Taxonomy" id="36881"/>
    <lineage>
        <taxon>Eukaryota</taxon>
        <taxon>Viridiplantae</taxon>
        <taxon>Chlorophyta</taxon>
        <taxon>Pyramimonadophyceae</taxon>
        <taxon>Pyramimonadales</taxon>
        <taxon>Pyramimonadaceae</taxon>
        <taxon>Cymbomonas</taxon>
    </lineage>
</organism>
<sequence>MRLLRTLLDLHNIELQAQERGQRVGREALPRPQPRPLEAESSAIQLGGEGMGSAFGRPLRLRGVGTAAVVRHPVRRGSRRSGLRLAGRGELDKAAMGATRRGGSQAGRDGGMFYVAGFQ</sequence>
<name>A0AAE0GXA6_9CHLO</name>
<accession>A0AAE0GXA6</accession>
<comment type="caution">
    <text evidence="1">The sequence shown here is derived from an EMBL/GenBank/DDBJ whole genome shotgun (WGS) entry which is preliminary data.</text>
</comment>
<gene>
    <name evidence="1" type="ORF">CYMTET_6510</name>
</gene>
<dbReference type="EMBL" id="LGRX02001581">
    <property type="protein sequence ID" value="KAK3285898.1"/>
    <property type="molecule type" value="Genomic_DNA"/>
</dbReference>
<protein>
    <submittedName>
        <fullName evidence="1">Uncharacterized protein</fullName>
    </submittedName>
</protein>
<dbReference type="AlphaFoldDB" id="A0AAE0GXA6"/>
<evidence type="ECO:0000313" key="2">
    <source>
        <dbReference type="Proteomes" id="UP001190700"/>
    </source>
</evidence>